<keyword evidence="7" id="KW-1185">Reference proteome</keyword>
<dbReference type="PANTHER" id="PTHR12080">
    <property type="entry name" value="SIGNALING LYMPHOCYTIC ACTIVATION MOLECULE"/>
    <property type="match status" value="1"/>
</dbReference>
<proteinExistence type="predicted"/>
<organism evidence="6 7">
    <name type="scientific">Promerops cafer</name>
    <name type="common">Cape sugarbird</name>
    <dbReference type="NCBI Taxonomy" id="254652"/>
    <lineage>
        <taxon>Eukaryota</taxon>
        <taxon>Metazoa</taxon>
        <taxon>Chordata</taxon>
        <taxon>Craniata</taxon>
        <taxon>Vertebrata</taxon>
        <taxon>Euteleostomi</taxon>
        <taxon>Archelosauria</taxon>
        <taxon>Archosauria</taxon>
        <taxon>Dinosauria</taxon>
        <taxon>Saurischia</taxon>
        <taxon>Theropoda</taxon>
        <taxon>Coelurosauria</taxon>
        <taxon>Aves</taxon>
        <taxon>Neognathae</taxon>
        <taxon>Neoaves</taxon>
        <taxon>Telluraves</taxon>
        <taxon>Australaves</taxon>
        <taxon>Passeriformes</taxon>
        <taxon>Passeroidea</taxon>
        <taxon>Nectariniidae</taxon>
        <taxon>Promerops</taxon>
    </lineage>
</organism>
<dbReference type="InterPro" id="IPR015631">
    <property type="entry name" value="CD2/SLAM_rcpt"/>
</dbReference>
<dbReference type="Gene3D" id="2.60.40.10">
    <property type="entry name" value="Immunoglobulins"/>
    <property type="match status" value="2"/>
</dbReference>
<evidence type="ECO:0000259" key="5">
    <source>
        <dbReference type="PROSITE" id="PS50835"/>
    </source>
</evidence>
<comment type="subcellular location">
    <subcellularLocation>
        <location evidence="1">Membrane</location>
    </subcellularLocation>
</comment>
<feature type="domain" description="Ig-like" evidence="5">
    <location>
        <begin position="107"/>
        <end position="182"/>
    </location>
</feature>
<dbReference type="Proteomes" id="UP000587587">
    <property type="component" value="Unassembled WGS sequence"/>
</dbReference>
<protein>
    <submittedName>
        <fullName evidence="6">SLAF7 protein</fullName>
    </submittedName>
</protein>
<dbReference type="InterPro" id="IPR007110">
    <property type="entry name" value="Ig-like_dom"/>
</dbReference>
<keyword evidence="3" id="KW-0472">Membrane</keyword>
<feature type="non-terminal residue" evidence="6">
    <location>
        <position position="1"/>
    </location>
</feature>
<dbReference type="InterPro" id="IPR036179">
    <property type="entry name" value="Ig-like_dom_sf"/>
</dbReference>
<dbReference type="PANTHER" id="PTHR12080:SF55">
    <property type="entry name" value="LYMPHOCYTE FUNCTION-ASSOCIATED ANTIGEN 3"/>
    <property type="match status" value="1"/>
</dbReference>
<keyword evidence="2" id="KW-0732">Signal</keyword>
<accession>A0A7K6Y336</accession>
<name>A0A7K6Y336_9PASE</name>
<evidence type="ECO:0000256" key="1">
    <source>
        <dbReference type="ARBA" id="ARBA00004370"/>
    </source>
</evidence>
<evidence type="ECO:0000313" key="6">
    <source>
        <dbReference type="EMBL" id="NWX65990.1"/>
    </source>
</evidence>
<sequence>LSPASASNATEVIGAVGRSVTFRSHSTGGDAAFWTFGSEAIVTVLFENPPRLVFSEDKFKTHFNVSEEGRALSISQLRMEDAGTYSVKIAGKISTFTLQVYRELAEPTVTCKAQNCSNGSCHFSLRCSTPGAGFGNVSYTWRGRDQPWREGSVVPWVSISSQDELEPLTCTARNPVSSRNVTVTTLGMLCAG</sequence>
<feature type="non-terminal residue" evidence="6">
    <location>
        <position position="192"/>
    </location>
</feature>
<comment type="caution">
    <text evidence="6">The sequence shown here is derived from an EMBL/GenBank/DDBJ whole genome shotgun (WGS) entry which is preliminary data.</text>
</comment>
<dbReference type="EMBL" id="VZSE01014081">
    <property type="protein sequence ID" value="NWX65990.1"/>
    <property type="molecule type" value="Genomic_DNA"/>
</dbReference>
<gene>
    <name evidence="6" type="primary">Slamf7</name>
    <name evidence="6" type="ORF">PROCAF_R15699</name>
</gene>
<dbReference type="InterPro" id="IPR013783">
    <property type="entry name" value="Ig-like_fold"/>
</dbReference>
<reference evidence="6 7" key="1">
    <citation type="submission" date="2019-09" db="EMBL/GenBank/DDBJ databases">
        <title>Bird 10,000 Genomes (B10K) Project - Family phase.</title>
        <authorList>
            <person name="Zhang G."/>
        </authorList>
    </citation>
    <scope>NUCLEOTIDE SEQUENCE [LARGE SCALE GENOMIC DNA]</scope>
    <source>
        <strain evidence="6">B10K-UC-030-53</strain>
    </source>
</reference>
<keyword evidence="4" id="KW-0325">Glycoprotein</keyword>
<dbReference type="SUPFAM" id="SSF48726">
    <property type="entry name" value="Immunoglobulin"/>
    <property type="match status" value="1"/>
</dbReference>
<evidence type="ECO:0000256" key="3">
    <source>
        <dbReference type="ARBA" id="ARBA00023136"/>
    </source>
</evidence>
<evidence type="ECO:0000313" key="7">
    <source>
        <dbReference type="Proteomes" id="UP000587587"/>
    </source>
</evidence>
<evidence type="ECO:0000256" key="2">
    <source>
        <dbReference type="ARBA" id="ARBA00022729"/>
    </source>
</evidence>
<evidence type="ECO:0000256" key="4">
    <source>
        <dbReference type="ARBA" id="ARBA00023180"/>
    </source>
</evidence>
<dbReference type="AlphaFoldDB" id="A0A7K6Y336"/>
<dbReference type="PROSITE" id="PS50835">
    <property type="entry name" value="IG_LIKE"/>
    <property type="match status" value="1"/>
</dbReference>
<dbReference type="GO" id="GO:0016020">
    <property type="term" value="C:membrane"/>
    <property type="evidence" value="ECO:0007669"/>
    <property type="project" value="UniProtKB-SubCell"/>
</dbReference>